<comment type="caution">
    <text evidence="4">The sequence shown here is derived from an EMBL/GenBank/DDBJ whole genome shotgun (WGS) entry which is preliminary data.</text>
</comment>
<evidence type="ECO:0000313" key="5">
    <source>
        <dbReference type="Proteomes" id="UP000705230"/>
    </source>
</evidence>
<evidence type="ECO:0000256" key="2">
    <source>
        <dbReference type="ARBA" id="ARBA00023002"/>
    </source>
</evidence>
<dbReference type="SMART" id="SM00822">
    <property type="entry name" value="PKS_KR"/>
    <property type="match status" value="1"/>
</dbReference>
<proteinExistence type="inferred from homology"/>
<dbReference type="EMBL" id="JADHSG010000001">
    <property type="protein sequence ID" value="MBL6902699.1"/>
    <property type="molecule type" value="Genomic_DNA"/>
</dbReference>
<gene>
    <name evidence="4" type="ORF">ISR29_00670</name>
</gene>
<keyword evidence="2" id="KW-0560">Oxidoreductase</keyword>
<dbReference type="GO" id="GO:0016491">
    <property type="term" value="F:oxidoreductase activity"/>
    <property type="evidence" value="ECO:0007669"/>
    <property type="project" value="UniProtKB-KW"/>
</dbReference>
<organism evidence="4 5">
    <name type="scientific">SAR86 cluster bacterium</name>
    <dbReference type="NCBI Taxonomy" id="2030880"/>
    <lineage>
        <taxon>Bacteria</taxon>
        <taxon>Pseudomonadati</taxon>
        <taxon>Pseudomonadota</taxon>
        <taxon>Gammaproteobacteria</taxon>
        <taxon>SAR86 cluster</taxon>
    </lineage>
</organism>
<dbReference type="InterPro" id="IPR050259">
    <property type="entry name" value="SDR"/>
</dbReference>
<sequence length="239" mass="25757">MNKVAFITGASRGIGLAIANALNQAGFDVIGSARGKFEFNPVNKDAKMFPLQLDITAREEVKNLPLILKEMDLMPSVIINNAGITKDQLFLRMSDDDWDKVIDTNLNGVFNVTKTFIKHLVKSRSGRVINISSVSGLMGNPGQVNYSSAKAALGGFTKSLAKEVGSRNITVNSIAPGFIDTDMTSYLDDEAKAEIVKGIPLQKLGNTNDISDLVLYLASDKAAYITGQTISVDGGLFMY</sequence>
<dbReference type="SUPFAM" id="SSF51735">
    <property type="entry name" value="NAD(P)-binding Rossmann-fold domains"/>
    <property type="match status" value="1"/>
</dbReference>
<dbReference type="PANTHER" id="PTHR42879">
    <property type="entry name" value="3-OXOACYL-(ACYL-CARRIER-PROTEIN) REDUCTASE"/>
    <property type="match status" value="1"/>
</dbReference>
<dbReference type="Gene3D" id="3.40.50.720">
    <property type="entry name" value="NAD(P)-binding Rossmann-like Domain"/>
    <property type="match status" value="1"/>
</dbReference>
<dbReference type="FunFam" id="3.40.50.720:FF:000173">
    <property type="entry name" value="3-oxoacyl-[acyl-carrier protein] reductase"/>
    <property type="match status" value="1"/>
</dbReference>
<dbReference type="InterPro" id="IPR036291">
    <property type="entry name" value="NAD(P)-bd_dom_sf"/>
</dbReference>
<dbReference type="Proteomes" id="UP000705230">
    <property type="component" value="Unassembled WGS sequence"/>
</dbReference>
<evidence type="ECO:0000259" key="3">
    <source>
        <dbReference type="SMART" id="SM00822"/>
    </source>
</evidence>
<evidence type="ECO:0000256" key="1">
    <source>
        <dbReference type="ARBA" id="ARBA00006484"/>
    </source>
</evidence>
<protein>
    <submittedName>
        <fullName evidence="4">Beta-ketoacyl-ACP reductase</fullName>
    </submittedName>
</protein>
<reference evidence="4" key="1">
    <citation type="submission" date="2020-10" db="EMBL/GenBank/DDBJ databases">
        <title>Microbiome of the Black Sea water column analyzed by genome centric metagenomics.</title>
        <authorList>
            <person name="Cabello-Yeves P.J."/>
            <person name="Callieri C."/>
            <person name="Picazo A."/>
            <person name="Mehrshad M."/>
            <person name="Haro-Moreno J.M."/>
            <person name="Roda-Garcia J."/>
            <person name="Dzembekova N."/>
            <person name="Slabakova V."/>
            <person name="Slabakova N."/>
            <person name="Moncheva S."/>
            <person name="Rodriguez-Valera F."/>
        </authorList>
    </citation>
    <scope>NUCLEOTIDE SEQUENCE</scope>
    <source>
        <strain evidence="4">BS30m-G43</strain>
    </source>
</reference>
<accession>A0A937M121</accession>
<dbReference type="Pfam" id="PF13561">
    <property type="entry name" value="adh_short_C2"/>
    <property type="match status" value="1"/>
</dbReference>
<dbReference type="PRINTS" id="PR00080">
    <property type="entry name" value="SDRFAMILY"/>
</dbReference>
<dbReference type="NCBIfam" id="NF009466">
    <property type="entry name" value="PRK12826.1-2"/>
    <property type="match status" value="1"/>
</dbReference>
<dbReference type="CDD" id="cd05333">
    <property type="entry name" value="BKR_SDR_c"/>
    <property type="match status" value="1"/>
</dbReference>
<dbReference type="AlphaFoldDB" id="A0A937M121"/>
<name>A0A937M121_9GAMM</name>
<comment type="similarity">
    <text evidence="1">Belongs to the short-chain dehydrogenases/reductases (SDR) family.</text>
</comment>
<feature type="domain" description="Ketoreductase" evidence="3">
    <location>
        <begin position="3"/>
        <end position="177"/>
    </location>
</feature>
<evidence type="ECO:0000313" key="4">
    <source>
        <dbReference type="EMBL" id="MBL6902699.1"/>
    </source>
</evidence>
<dbReference type="InterPro" id="IPR020904">
    <property type="entry name" value="Sc_DH/Rdtase_CS"/>
</dbReference>
<dbReference type="PRINTS" id="PR00081">
    <property type="entry name" value="GDHRDH"/>
</dbReference>
<dbReference type="GO" id="GO:0032787">
    <property type="term" value="P:monocarboxylic acid metabolic process"/>
    <property type="evidence" value="ECO:0007669"/>
    <property type="project" value="UniProtKB-ARBA"/>
</dbReference>
<dbReference type="PROSITE" id="PS00061">
    <property type="entry name" value="ADH_SHORT"/>
    <property type="match status" value="1"/>
</dbReference>
<dbReference type="InterPro" id="IPR002347">
    <property type="entry name" value="SDR_fam"/>
</dbReference>
<dbReference type="PANTHER" id="PTHR42879:SF2">
    <property type="entry name" value="3-OXOACYL-[ACYL-CARRIER-PROTEIN] REDUCTASE FABG"/>
    <property type="match status" value="1"/>
</dbReference>
<dbReference type="InterPro" id="IPR057326">
    <property type="entry name" value="KR_dom"/>
</dbReference>